<evidence type="ECO:0000313" key="3">
    <source>
        <dbReference type="Proteomes" id="UP000387223"/>
    </source>
</evidence>
<comment type="caution">
    <text evidence="2">The sequence shown here is derived from an EMBL/GenBank/DDBJ whole genome shotgun (WGS) entry which is preliminary data.</text>
</comment>
<dbReference type="PANTHER" id="PTHR43174">
    <property type="entry name" value="UDP-N-ACETYLGLUCOSAMINE 2-EPIMERASE"/>
    <property type="match status" value="1"/>
</dbReference>
<proteinExistence type="predicted"/>
<dbReference type="NCBIfam" id="TIGR03568">
    <property type="entry name" value="NeuC_NnaA"/>
    <property type="match status" value="1"/>
</dbReference>
<dbReference type="Gene3D" id="3.40.50.2000">
    <property type="entry name" value="Glycogen Phosphorylase B"/>
    <property type="match status" value="2"/>
</dbReference>
<evidence type="ECO:0000259" key="1">
    <source>
        <dbReference type="Pfam" id="PF02350"/>
    </source>
</evidence>
<reference evidence="2 3" key="1">
    <citation type="journal article" date="2019" name="J. Gen. Appl. Microbiol.">
        <title>Aerobic degradation of cis-dichloroethene by the marine bacterium Marinobacter salsuginis strain 5N-3.</title>
        <authorList>
            <person name="Inoue Y."/>
            <person name="Fukunaga Y."/>
            <person name="Katsumata H."/>
            <person name="Ohji S."/>
            <person name="Hosoyama A."/>
            <person name="Mori K."/>
            <person name="Ando K."/>
        </authorList>
    </citation>
    <scope>NUCLEOTIDE SEQUENCE [LARGE SCALE GENOMIC DNA]</scope>
    <source>
        <strain evidence="2 3">NBRC 109114</strain>
    </source>
</reference>
<dbReference type="InterPro" id="IPR003331">
    <property type="entry name" value="UDP_GlcNAc_Epimerase_2_dom"/>
</dbReference>
<dbReference type="InterPro" id="IPR029767">
    <property type="entry name" value="WecB-like"/>
</dbReference>
<sequence length="392" mass="42576">MMAKKVAVFTGTRAEYGLLHPLMLKIKDSPDLELQLIVSGMHLSPRFGETWRAIEDDGFSIDAKVEMLLASDTPCGVAKSMGVGTLGFADALDRLRPDFLVILGDRYEALAVAQVAAVMRIPIAHLHGGEVTEGAYDDSFRHAITKLSHLHFVASEEYRRRVIQLGEQPDSVWNVGALGLENIRNVPRISLETINQQLGLNLSRPFFLVTYHPVTAADEDPEETFRNLLEAISKFSEHQVLFSYPNSDNGGDKLIGMIERYVANHSGKAWAVPSLGLARYLSAVEDSVAVIGNSSSGIIEVPSLKTPAVNVGVRQKGRLSADSVLQVGTSVDDITSGIEWAVTAEAGDLARSAANPYGDGDTSRRIMEVLKQTTPPGAKVFYDLADFRKGGD</sequence>
<evidence type="ECO:0000313" key="2">
    <source>
        <dbReference type="EMBL" id="GBO87168.1"/>
    </source>
</evidence>
<gene>
    <name evidence="2" type="primary">neuC</name>
    <name evidence="2" type="ORF">MSSD14B_08360</name>
</gene>
<accession>A0A5M3PWC9</accession>
<dbReference type="Pfam" id="PF02350">
    <property type="entry name" value="Epimerase_2"/>
    <property type="match status" value="1"/>
</dbReference>
<dbReference type="Proteomes" id="UP000387223">
    <property type="component" value="Unassembled WGS sequence"/>
</dbReference>
<dbReference type="AlphaFoldDB" id="A0A5M3PWC9"/>
<feature type="domain" description="UDP-N-acetylglucosamine 2-epimerase" evidence="1">
    <location>
        <begin position="25"/>
        <end position="371"/>
    </location>
</feature>
<dbReference type="InterPro" id="IPR020004">
    <property type="entry name" value="UDP-GlcNAc_Epase"/>
</dbReference>
<protein>
    <submittedName>
        <fullName evidence="2">UDP-N-acetyl glucosamine 2-epimerase</fullName>
    </submittedName>
</protein>
<dbReference type="EMBL" id="BGZI01000003">
    <property type="protein sequence ID" value="GBO87168.1"/>
    <property type="molecule type" value="Genomic_DNA"/>
</dbReference>
<dbReference type="PANTHER" id="PTHR43174:SF3">
    <property type="entry name" value="UDP-N-ACETYLGLUCOSAMINE 2-EPIMERASE"/>
    <property type="match status" value="1"/>
</dbReference>
<dbReference type="GO" id="GO:0004553">
    <property type="term" value="F:hydrolase activity, hydrolyzing O-glycosyl compounds"/>
    <property type="evidence" value="ECO:0007669"/>
    <property type="project" value="InterPro"/>
</dbReference>
<dbReference type="GO" id="GO:0006047">
    <property type="term" value="P:UDP-N-acetylglucosamine metabolic process"/>
    <property type="evidence" value="ECO:0007669"/>
    <property type="project" value="InterPro"/>
</dbReference>
<dbReference type="SUPFAM" id="SSF53756">
    <property type="entry name" value="UDP-Glycosyltransferase/glycogen phosphorylase"/>
    <property type="match status" value="1"/>
</dbReference>
<dbReference type="CDD" id="cd03786">
    <property type="entry name" value="GTB_UDP-GlcNAc_2-Epimerase"/>
    <property type="match status" value="1"/>
</dbReference>
<dbReference type="RefSeq" id="WP_227549362.1">
    <property type="nucleotide sequence ID" value="NZ_BGZI01000003.1"/>
</dbReference>
<organism evidence="2 3">
    <name type="scientific">Marinobacter salsuginis</name>
    <dbReference type="NCBI Taxonomy" id="418719"/>
    <lineage>
        <taxon>Bacteria</taxon>
        <taxon>Pseudomonadati</taxon>
        <taxon>Pseudomonadota</taxon>
        <taxon>Gammaproteobacteria</taxon>
        <taxon>Pseudomonadales</taxon>
        <taxon>Marinobacteraceae</taxon>
        <taxon>Marinobacter</taxon>
    </lineage>
</organism>
<name>A0A5M3PWC9_9GAMM</name>